<dbReference type="AlphaFoldDB" id="A0A1R4AAN5"/>
<evidence type="ECO:0000256" key="2">
    <source>
        <dbReference type="SAM" id="SignalP"/>
    </source>
</evidence>
<sequence>MGVRFLLIICIINFYAISCTITGRNFSLCSFVSNGVYKGVHKRTRKRSPKRTRKRVPSLDSNKRKLSNTELRIKSKRIESLNAKKRRKNALEKRKSVVMEKKDFDFTDFINLLWEEVKGDTFSIEPTVDERSVPLKSCELNIKLHTLVKHRYADETITDIYVRLANYFKISPKVLYREICAITGKYGCNIIKPSDYEESSDMNPYIQSLRRAKFEIYTLIGRKMLRYALTCLTRYIRLGIPPEVRYRYVYDILSLEHVSSACDLYCNHIDIFPITRYDQIYPDRVDFRPCEDTTDIGGISDQIFYTEIDKSKGWSPSLLVDNSVFSILSDKMKCQLVYLSAALHPEYTLQIVKNVAFVAGYKNESELLRKFAFNNKFTSRGAKSYILKLSEESAANHIKEKIKSSPLSNRADRNLESIHKPLVWKSLDRRTSLRRLKKRLHKIFEEEEAHGMAKPSLWLVLKQQIDRRILEAPRTFYKQVKHTLLGTRNMSSRSIVTELIDRGFDPPCRSYSYINRKERVKIARKMEVWADKEITLPPNGLKTNIDYVKALSILDAAASAAGYKSIRHLLALVAMLAKPKTDKISRRIRQPGEIGQDNELKIKHFAHKLDGFN</sequence>
<dbReference type="Proteomes" id="UP000002899">
    <property type="component" value="Chromosome II"/>
</dbReference>
<reference evidence="3 4" key="3">
    <citation type="journal article" date="2016" name="Sci. Rep.">
        <title>Genome-wide diversity and gene expression profiling of Babesia microti isolates identify polymorphic genes that mediate host-pathogen interactions.</title>
        <authorList>
            <person name="Silva J.C."/>
            <person name="Cornillot E."/>
            <person name="McCracken C."/>
            <person name="Usmani-Brown S."/>
            <person name="Dwivedi A."/>
            <person name="Ifeonu O.O."/>
            <person name="Crabtree J."/>
            <person name="Gotia H.T."/>
            <person name="Virji A.Z."/>
            <person name="Reynes C."/>
            <person name="Colinge J."/>
            <person name="Kumar V."/>
            <person name="Lawres L."/>
            <person name="Pazzi J.E."/>
            <person name="Pablo J.V."/>
            <person name="Hung C."/>
            <person name="Brancato J."/>
            <person name="Kumari P."/>
            <person name="Orvis J."/>
            <person name="Tretina K."/>
            <person name="Chibucos M."/>
            <person name="Ott S."/>
            <person name="Sadzewicz L."/>
            <person name="Sengamalay N."/>
            <person name="Shetty A.C."/>
            <person name="Su Q."/>
            <person name="Tallon L."/>
            <person name="Fraser C.M."/>
            <person name="Frutos R."/>
            <person name="Molina D.M."/>
            <person name="Krause P.J."/>
            <person name="Ben Mamoun C."/>
        </authorList>
    </citation>
    <scope>NUCLEOTIDE SEQUENCE [LARGE SCALE GENOMIC DNA]</scope>
    <source>
        <strain evidence="3 4">RI</strain>
    </source>
</reference>
<evidence type="ECO:0000256" key="1">
    <source>
        <dbReference type="SAM" id="MobiDB-lite"/>
    </source>
</evidence>
<name>A0A1R4AAN5_BABMR</name>
<evidence type="ECO:0000313" key="3">
    <source>
        <dbReference type="EMBL" id="SJK86024.1"/>
    </source>
</evidence>
<keyword evidence="4" id="KW-1185">Reference proteome</keyword>
<reference evidence="3 4" key="2">
    <citation type="journal article" date="2013" name="PLoS ONE">
        <title>Whole genome mapping and re-organization of the nuclear and mitochondrial genomes of Babesia microti isolates.</title>
        <authorList>
            <person name="Cornillot E."/>
            <person name="Dassouli A."/>
            <person name="Garg A."/>
            <person name="Pachikara N."/>
            <person name="Randazzo S."/>
            <person name="Depoix D."/>
            <person name="Carcy B."/>
            <person name="Delbecq S."/>
            <person name="Frutos R."/>
            <person name="Silva J.C."/>
            <person name="Sutton R."/>
            <person name="Krause P.J."/>
            <person name="Mamoun C.B."/>
        </authorList>
    </citation>
    <scope>NUCLEOTIDE SEQUENCE [LARGE SCALE GENOMIC DNA]</scope>
    <source>
        <strain evidence="3 4">RI</strain>
    </source>
</reference>
<keyword evidence="2" id="KW-0732">Signal</keyword>
<feature type="compositionally biased region" description="Basic residues" evidence="1">
    <location>
        <begin position="42"/>
        <end position="56"/>
    </location>
</feature>
<accession>A0A1R4AAN5</accession>
<dbReference type="EMBL" id="FO082872">
    <property type="protein sequence ID" value="SJK86024.1"/>
    <property type="molecule type" value="Genomic_DNA"/>
</dbReference>
<dbReference type="OrthoDB" id="360766at2759"/>
<dbReference type="KEGG" id="bmic:BMR1_02g02650"/>
<feature type="region of interest" description="Disordered" evidence="1">
    <location>
        <begin position="42"/>
        <end position="62"/>
    </location>
</feature>
<dbReference type="VEuPathDB" id="PiroplasmaDB:BMR1_02g02650"/>
<feature type="signal peptide" evidence="2">
    <location>
        <begin position="1"/>
        <end position="18"/>
    </location>
</feature>
<dbReference type="GeneID" id="24424313"/>
<proteinExistence type="predicted"/>
<feature type="chain" id="PRO_5010298181" evidence="2">
    <location>
        <begin position="19"/>
        <end position="613"/>
    </location>
</feature>
<organism evidence="3 4">
    <name type="scientific">Babesia microti (strain RI)</name>
    <dbReference type="NCBI Taxonomy" id="1133968"/>
    <lineage>
        <taxon>Eukaryota</taxon>
        <taxon>Sar</taxon>
        <taxon>Alveolata</taxon>
        <taxon>Apicomplexa</taxon>
        <taxon>Aconoidasida</taxon>
        <taxon>Piroplasmida</taxon>
        <taxon>Babesiidae</taxon>
        <taxon>Babesia</taxon>
    </lineage>
</organism>
<gene>
    <name evidence="3" type="ORF">BMR1_02g02650</name>
</gene>
<protein>
    <submittedName>
        <fullName evidence="3">Uncharacterized protein</fullName>
    </submittedName>
</protein>
<evidence type="ECO:0000313" key="4">
    <source>
        <dbReference type="Proteomes" id="UP000002899"/>
    </source>
</evidence>
<reference evidence="3 4" key="1">
    <citation type="journal article" date="2012" name="Nucleic Acids Res.">
        <title>Sequencing of the smallest Apicomplexan genome from the human pathogen Babesia microti.</title>
        <authorList>
            <person name="Cornillot E."/>
            <person name="Hadj-Kaddour K."/>
            <person name="Dassouli A."/>
            <person name="Noel B."/>
            <person name="Ranwez V."/>
            <person name="Vacherie B."/>
            <person name="Augagneur Y."/>
            <person name="Bres V."/>
            <person name="Duclos A."/>
            <person name="Randazzo S."/>
            <person name="Carcy B."/>
            <person name="Debierre-Grockiego F."/>
            <person name="Delbecq S."/>
            <person name="Moubri-Menage K."/>
            <person name="Shams-Eldin H."/>
            <person name="Usmani-Brown S."/>
            <person name="Bringaud F."/>
            <person name="Wincker P."/>
            <person name="Vivares C.P."/>
            <person name="Schwarz R.T."/>
            <person name="Schetters T.P."/>
            <person name="Krause P.J."/>
            <person name="Gorenflot A."/>
            <person name="Berry V."/>
            <person name="Barbe V."/>
            <person name="Ben Mamoun C."/>
        </authorList>
    </citation>
    <scope>NUCLEOTIDE SEQUENCE [LARGE SCALE GENOMIC DNA]</scope>
    <source>
        <strain evidence="3 4">RI</strain>
    </source>
</reference>
<dbReference type="RefSeq" id="XP_021338222.1">
    <property type="nucleotide sequence ID" value="XM_021481598.1"/>
</dbReference>